<dbReference type="PANTHER" id="PTHR34148:SF1">
    <property type="entry name" value="ADENOSYLCOBINAMIDE-GDP RIBAZOLETRANSFERASE"/>
    <property type="match status" value="1"/>
</dbReference>
<evidence type="ECO:0000256" key="15">
    <source>
        <dbReference type="ARBA" id="ARBA00032605"/>
    </source>
</evidence>
<comment type="catalytic activity">
    <reaction evidence="17 19">
        <text>alpha-ribazole + adenosylcob(III)inamide-GDP = adenosylcob(III)alamin + GMP + H(+)</text>
        <dbReference type="Rhea" id="RHEA:16049"/>
        <dbReference type="ChEBI" id="CHEBI:10329"/>
        <dbReference type="ChEBI" id="CHEBI:15378"/>
        <dbReference type="ChEBI" id="CHEBI:18408"/>
        <dbReference type="ChEBI" id="CHEBI:58115"/>
        <dbReference type="ChEBI" id="CHEBI:60487"/>
        <dbReference type="EC" id="2.7.8.26"/>
    </reaction>
</comment>
<comment type="subcellular location">
    <subcellularLocation>
        <location evidence="2 19">Cell membrane</location>
        <topology evidence="2 19">Multi-pass membrane protein</topology>
    </subcellularLocation>
</comment>
<dbReference type="EC" id="2.7.8.26" evidence="5 19"/>
<dbReference type="GO" id="GO:0008818">
    <property type="term" value="F:cobalamin 5'-phosphate synthase activity"/>
    <property type="evidence" value="ECO:0007669"/>
    <property type="project" value="UniProtKB-UniRule"/>
</dbReference>
<dbReference type="RefSeq" id="WP_102967179.1">
    <property type="nucleotide sequence ID" value="NZ_POSK01000019.1"/>
</dbReference>
<dbReference type="Proteomes" id="UP000236449">
    <property type="component" value="Unassembled WGS sequence"/>
</dbReference>
<evidence type="ECO:0000256" key="17">
    <source>
        <dbReference type="ARBA" id="ARBA00048623"/>
    </source>
</evidence>
<feature type="transmembrane region" description="Helical" evidence="19">
    <location>
        <begin position="145"/>
        <end position="167"/>
    </location>
</feature>
<comment type="caution">
    <text evidence="20">The sequence shown here is derived from an EMBL/GenBank/DDBJ whole genome shotgun (WGS) entry which is preliminary data.</text>
</comment>
<comment type="pathway">
    <text evidence="3 19">Cofactor biosynthesis; adenosylcobalamin biosynthesis; adenosylcobalamin from cob(II)yrinate a,c-diamide: step 7/7.</text>
</comment>
<comment type="function">
    <text evidence="14 19">Joins adenosylcobinamide-GDP and alpha-ribazole to generate adenosylcobalamin (Ado-cobalamin). Also synthesizes adenosylcobalamin 5'-phosphate from adenosylcobinamide-GDP and alpha-ribazole 5'-phosphate.</text>
</comment>
<dbReference type="EMBL" id="POSK01000019">
    <property type="protein sequence ID" value="PNI01765.1"/>
    <property type="molecule type" value="Genomic_DNA"/>
</dbReference>
<evidence type="ECO:0000313" key="21">
    <source>
        <dbReference type="Proteomes" id="UP000236449"/>
    </source>
</evidence>
<proteinExistence type="inferred from homology"/>
<dbReference type="Pfam" id="PF02654">
    <property type="entry name" value="CobS"/>
    <property type="match status" value="1"/>
</dbReference>
<feature type="transmembrane region" description="Helical" evidence="19">
    <location>
        <begin position="245"/>
        <end position="265"/>
    </location>
</feature>
<comment type="catalytic activity">
    <reaction evidence="18 19">
        <text>alpha-ribazole 5'-phosphate + adenosylcob(III)inamide-GDP = adenosylcob(III)alamin 5'-phosphate + GMP + H(+)</text>
        <dbReference type="Rhea" id="RHEA:23560"/>
        <dbReference type="ChEBI" id="CHEBI:15378"/>
        <dbReference type="ChEBI" id="CHEBI:57918"/>
        <dbReference type="ChEBI" id="CHEBI:58115"/>
        <dbReference type="ChEBI" id="CHEBI:60487"/>
        <dbReference type="ChEBI" id="CHEBI:60493"/>
        <dbReference type="EC" id="2.7.8.26"/>
    </reaction>
</comment>
<dbReference type="GO" id="GO:0009236">
    <property type="term" value="P:cobalamin biosynthetic process"/>
    <property type="evidence" value="ECO:0007669"/>
    <property type="project" value="UniProtKB-UniRule"/>
</dbReference>
<evidence type="ECO:0000313" key="20">
    <source>
        <dbReference type="EMBL" id="PNI01765.1"/>
    </source>
</evidence>
<evidence type="ECO:0000256" key="19">
    <source>
        <dbReference type="HAMAP-Rule" id="MF_00719"/>
    </source>
</evidence>
<evidence type="ECO:0000256" key="13">
    <source>
        <dbReference type="ARBA" id="ARBA00023136"/>
    </source>
</evidence>
<evidence type="ECO:0000256" key="9">
    <source>
        <dbReference type="ARBA" id="ARBA00022679"/>
    </source>
</evidence>
<gene>
    <name evidence="19" type="primary">cobS</name>
    <name evidence="20" type="ORF">C1N32_19795</name>
</gene>
<accession>A0A2J8HU13</accession>
<evidence type="ECO:0000256" key="2">
    <source>
        <dbReference type="ARBA" id="ARBA00004651"/>
    </source>
</evidence>
<evidence type="ECO:0000256" key="18">
    <source>
        <dbReference type="ARBA" id="ARBA00049504"/>
    </source>
</evidence>
<dbReference type="NCBIfam" id="TIGR00317">
    <property type="entry name" value="cobS"/>
    <property type="match status" value="1"/>
</dbReference>
<evidence type="ECO:0000256" key="8">
    <source>
        <dbReference type="ARBA" id="ARBA00022573"/>
    </source>
</evidence>
<comment type="similarity">
    <text evidence="4 19">Belongs to the CobS family.</text>
</comment>
<feature type="transmembrane region" description="Helical" evidence="19">
    <location>
        <begin position="187"/>
        <end position="216"/>
    </location>
</feature>
<reference evidence="20 21" key="1">
    <citation type="submission" date="2018-01" db="EMBL/GenBank/DDBJ databases">
        <title>Draft genome sequences of six Vibrio diazotrophicus strains isolated from deep-sea sediments of the Baltic Sea.</title>
        <authorList>
            <person name="Castillo D."/>
            <person name="Vandieken V."/>
            <person name="Chiang O."/>
            <person name="Middelboe M."/>
        </authorList>
    </citation>
    <scope>NUCLEOTIDE SEQUENCE [LARGE SCALE GENOMIC DNA]</scope>
    <source>
        <strain evidence="20 21">60.27F</strain>
    </source>
</reference>
<evidence type="ECO:0000256" key="6">
    <source>
        <dbReference type="ARBA" id="ARBA00015850"/>
    </source>
</evidence>
<comment type="cofactor">
    <cofactor evidence="1 19">
        <name>Mg(2+)</name>
        <dbReference type="ChEBI" id="CHEBI:18420"/>
    </cofactor>
</comment>
<dbReference type="HAMAP" id="MF_00719">
    <property type="entry name" value="CobS"/>
    <property type="match status" value="1"/>
</dbReference>
<dbReference type="InterPro" id="IPR003805">
    <property type="entry name" value="CobS"/>
</dbReference>
<keyword evidence="9 19" id="KW-0808">Transferase</keyword>
<evidence type="ECO:0000256" key="7">
    <source>
        <dbReference type="ARBA" id="ARBA00022475"/>
    </source>
</evidence>
<dbReference type="PANTHER" id="PTHR34148">
    <property type="entry name" value="ADENOSYLCOBINAMIDE-GDP RIBAZOLETRANSFERASE"/>
    <property type="match status" value="1"/>
</dbReference>
<dbReference type="GO" id="GO:0051073">
    <property type="term" value="F:adenosylcobinamide-GDP ribazoletransferase activity"/>
    <property type="evidence" value="ECO:0007669"/>
    <property type="project" value="UniProtKB-UniRule"/>
</dbReference>
<dbReference type="NCBIfam" id="NF001277">
    <property type="entry name" value="PRK00235.1-3"/>
    <property type="match status" value="1"/>
</dbReference>
<keyword evidence="12 19" id="KW-1133">Transmembrane helix</keyword>
<evidence type="ECO:0000256" key="14">
    <source>
        <dbReference type="ARBA" id="ARBA00025228"/>
    </source>
</evidence>
<evidence type="ECO:0000256" key="10">
    <source>
        <dbReference type="ARBA" id="ARBA00022692"/>
    </source>
</evidence>
<keyword evidence="10 19" id="KW-0812">Transmembrane</keyword>
<feature type="transmembrane region" description="Helical" evidence="19">
    <location>
        <begin position="41"/>
        <end position="60"/>
    </location>
</feature>
<feature type="transmembrane region" description="Helical" evidence="19">
    <location>
        <begin position="114"/>
        <end position="133"/>
    </location>
</feature>
<feature type="transmembrane region" description="Helical" evidence="19">
    <location>
        <begin position="67"/>
        <end position="85"/>
    </location>
</feature>
<evidence type="ECO:0000256" key="16">
    <source>
        <dbReference type="ARBA" id="ARBA00032853"/>
    </source>
</evidence>
<evidence type="ECO:0000256" key="11">
    <source>
        <dbReference type="ARBA" id="ARBA00022842"/>
    </source>
</evidence>
<evidence type="ECO:0000256" key="1">
    <source>
        <dbReference type="ARBA" id="ARBA00001946"/>
    </source>
</evidence>
<keyword evidence="7 19" id="KW-1003">Cell membrane</keyword>
<evidence type="ECO:0000256" key="3">
    <source>
        <dbReference type="ARBA" id="ARBA00004663"/>
    </source>
</evidence>
<organism evidence="20 21">
    <name type="scientific">Vibrio diazotrophicus</name>
    <dbReference type="NCBI Taxonomy" id="685"/>
    <lineage>
        <taxon>Bacteria</taxon>
        <taxon>Pseudomonadati</taxon>
        <taxon>Pseudomonadota</taxon>
        <taxon>Gammaproteobacteria</taxon>
        <taxon>Vibrionales</taxon>
        <taxon>Vibrionaceae</taxon>
        <taxon>Vibrio</taxon>
    </lineage>
</organism>
<evidence type="ECO:0000256" key="4">
    <source>
        <dbReference type="ARBA" id="ARBA00010561"/>
    </source>
</evidence>
<dbReference type="GO" id="GO:0005886">
    <property type="term" value="C:plasma membrane"/>
    <property type="evidence" value="ECO:0007669"/>
    <property type="project" value="UniProtKB-SubCell"/>
</dbReference>
<keyword evidence="8 19" id="KW-0169">Cobalamin biosynthesis</keyword>
<dbReference type="OrthoDB" id="9794626at2"/>
<evidence type="ECO:0000256" key="12">
    <source>
        <dbReference type="ARBA" id="ARBA00022989"/>
    </source>
</evidence>
<sequence>MLARLKYQFELFLLALSFFSRIPVPANLPYSSERMNQSGRYFALVGILLGAICAGFYALADLLLTPEISIFLTMVLSLMLTGAFHEDGLADMADGVGGGMTVERRLSIMKDSRIGTYGSVALIMALLGKYVLLVAASDIISLIPIWLVGYTLSRAVASSFIFNTPYVSDSDTSKSKPLAHKQSYNELAVVVITGLIPCILLDGYLTLVLIALAVVFRQLFRRWLISRLGGFTGDCLGAAQQLMELMIYLVVVVFAQNGLPVLGVAW</sequence>
<keyword evidence="11 19" id="KW-0460">Magnesium</keyword>
<dbReference type="AlphaFoldDB" id="A0A2J8HU13"/>
<evidence type="ECO:0000256" key="5">
    <source>
        <dbReference type="ARBA" id="ARBA00013200"/>
    </source>
</evidence>
<name>A0A2J8HU13_VIBDI</name>
<dbReference type="UniPathway" id="UPA00148">
    <property type="reaction ID" value="UER00238"/>
</dbReference>
<keyword evidence="13 19" id="KW-0472">Membrane</keyword>
<protein>
    <recommendedName>
        <fullName evidence="6 19">Adenosylcobinamide-GDP ribazoletransferase</fullName>
        <ecNumber evidence="5 19">2.7.8.26</ecNumber>
    </recommendedName>
    <alternativeName>
        <fullName evidence="16 19">Cobalamin synthase</fullName>
    </alternativeName>
    <alternativeName>
        <fullName evidence="15 19">Cobalamin-5'-phosphate synthase</fullName>
    </alternativeName>
</protein>